<dbReference type="Proteomes" id="UP000694569">
    <property type="component" value="Unplaced"/>
</dbReference>
<keyword evidence="3" id="KW-1185">Reference proteome</keyword>
<dbReference type="PANTHER" id="PTHR31635:SF196">
    <property type="entry name" value="REVERSE TRANSCRIPTASE DOMAIN-CONTAINING PROTEIN-RELATED"/>
    <property type="match status" value="1"/>
</dbReference>
<dbReference type="InterPro" id="IPR005135">
    <property type="entry name" value="Endo/exonuclease/phosphatase"/>
</dbReference>
<dbReference type="Ensembl" id="ENSLLET00000005929.1">
    <property type="protein sequence ID" value="ENSLLEP00000005685.1"/>
    <property type="gene ID" value="ENSLLEG00000003602.1"/>
</dbReference>
<organism evidence="2 3">
    <name type="scientific">Leptobrachium leishanense</name>
    <name type="common">Leishan spiny toad</name>
    <dbReference type="NCBI Taxonomy" id="445787"/>
    <lineage>
        <taxon>Eukaryota</taxon>
        <taxon>Metazoa</taxon>
        <taxon>Chordata</taxon>
        <taxon>Craniata</taxon>
        <taxon>Vertebrata</taxon>
        <taxon>Euteleostomi</taxon>
        <taxon>Amphibia</taxon>
        <taxon>Batrachia</taxon>
        <taxon>Anura</taxon>
        <taxon>Pelobatoidea</taxon>
        <taxon>Megophryidae</taxon>
        <taxon>Leptobrachium</taxon>
    </lineage>
</organism>
<dbReference type="SUPFAM" id="SSF56219">
    <property type="entry name" value="DNase I-like"/>
    <property type="match status" value="1"/>
</dbReference>
<evidence type="ECO:0000313" key="2">
    <source>
        <dbReference type="Ensembl" id="ENSLLEP00000005685.1"/>
    </source>
</evidence>
<name>A0A8C5LVG5_9ANUR</name>
<dbReference type="InterPro" id="IPR036691">
    <property type="entry name" value="Endo/exonu/phosph_ase_sf"/>
</dbReference>
<dbReference type="GO" id="GO:0003824">
    <property type="term" value="F:catalytic activity"/>
    <property type="evidence" value="ECO:0007669"/>
    <property type="project" value="InterPro"/>
</dbReference>
<dbReference type="AlphaFoldDB" id="A0A8C5LVG5"/>
<dbReference type="CDD" id="cd09076">
    <property type="entry name" value="L1-EN"/>
    <property type="match status" value="1"/>
</dbReference>
<reference evidence="2" key="1">
    <citation type="submission" date="2025-08" db="UniProtKB">
        <authorList>
            <consortium name="Ensembl"/>
        </authorList>
    </citation>
    <scope>IDENTIFICATION</scope>
</reference>
<dbReference type="PROSITE" id="PS50878">
    <property type="entry name" value="RT_POL"/>
    <property type="match status" value="1"/>
</dbReference>
<dbReference type="InterPro" id="IPR000477">
    <property type="entry name" value="RT_dom"/>
</dbReference>
<feature type="domain" description="Reverse transcriptase" evidence="1">
    <location>
        <begin position="508"/>
        <end position="782"/>
    </location>
</feature>
<reference evidence="2" key="2">
    <citation type="submission" date="2025-09" db="UniProtKB">
        <authorList>
            <consortium name="Ensembl"/>
        </authorList>
    </citation>
    <scope>IDENTIFICATION</scope>
</reference>
<dbReference type="SUPFAM" id="SSF56672">
    <property type="entry name" value="DNA/RNA polymerases"/>
    <property type="match status" value="1"/>
</dbReference>
<dbReference type="InterPro" id="IPR043502">
    <property type="entry name" value="DNA/RNA_pol_sf"/>
</dbReference>
<dbReference type="Gene3D" id="3.60.10.10">
    <property type="entry name" value="Endonuclease/exonuclease/phosphatase"/>
    <property type="match status" value="1"/>
</dbReference>
<evidence type="ECO:0000313" key="3">
    <source>
        <dbReference type="Proteomes" id="UP000694569"/>
    </source>
</evidence>
<dbReference type="Pfam" id="PF00078">
    <property type="entry name" value="RVT_1"/>
    <property type="match status" value="1"/>
</dbReference>
<sequence>MGSPELKFFSLNVRGLNVPFKRHCLFRDLHKYKPAVVCLQETHFRSHDAPRLRSQMYPEAYHSMSPTKSRGVSILFHRDWLFQVASQHQDKEGRMLILIGSLNDVPVTIVNLYFPNVNQLQFLRKAHKQIQSLSQGAVYICGDFNMTPCPMVDCQSSGGRLPSQKAKSLGRRFTDFLHSVDLYDVWRISHPQTRDYTFYSQVHSSYSRIDLCLIHRTMVHHLLDAHIGPMTWSDHAPLILSFRAHFPARGMGSWRLNDSLIVDPAGRDGAASVLEDYFRLNTSEEVAISSVWSAHKAVIRGHFIKQGAYRKKQYTLKTSTLLQQISSLESQNKNKPTPSIASQLVSLRKELEHLNLQAMERSLRKLNYTSYTQGNKAGKLLASKLRARRVQTKITHIERLGGQIVRNPALIVSEFANYYSSLYNLKLDSAISPPCSAEISTFLAEAQLPTLLPHQQADLLTPFSEEDVYKAIRALPKGKAPGPDGLSNLYYQNFASLLVPTLTALFNHIKTTGQVPPEMLLATVVTLPKPGKPPTHCANFRPISLLNVDIKLYAKLLASRVAPLLPKLIHPDQTGFVQGRQTCDNTRRLFDIIDLANRSGTPGLLLSLDAEKAFDRMHWGFMRQTLEAFQFPASFIQSVMALYSTPSAKVLSMGFSSPTFPITNGTRQGCPLSPLIFVLALEPLASHIRLNTFISGLPTPAGEQKLALFADDILLYLSTPDTSLPPLFNLLEKYGRLSYYKNNVGKTQALPLHIPGPSLGDLKTQYSFDWRSDSIKYLGIFLTKNRSSIVKHNYLPLLQSIEKQLQSWHSVDLSWLGRMASLKMSILPQILYYFRNVPIFLPAHILLRLQKMLFAHIWKRKPPRVSATTITTPRELGGLGFPDLLRYYRASLLAQLLAALHSSEPPVWLRLENAVIAPNSIHDFMWYDPLPRSKLEGILPSSYLSVLTWRHWGRPLLKPLPLLSFAPLSFLSRLSPDLNLASWTLQGVTLVQHLLAPTSIKLFPDLVQEFGISSNEIFTYLRIKHILLAHRTRAIPGKDMTAFHRLCLGKKNLRKPLSLCYRCLVSPNTECKLPYMLRWEKDLNLSFSREDWFYATSSVYRLSKSTGMREAHLKLLYRWYLTPARLHHISKGANVCWRCSTEKGSLLHVFWSCPKISSYWADIHGLTKLCTSLDIPLQPETYLLHFIPITIQIPPRGLMSAIFGVAKLVLASHWNSTSAPSLSEVLTRLDSICKYEEMFASAHNTLPQYQATWEGWISYRSSKGSSSSP</sequence>
<evidence type="ECO:0000259" key="1">
    <source>
        <dbReference type="PROSITE" id="PS50878"/>
    </source>
</evidence>
<proteinExistence type="predicted"/>
<dbReference type="OrthoDB" id="9630328at2759"/>
<dbReference type="CDD" id="cd01650">
    <property type="entry name" value="RT_nLTR_like"/>
    <property type="match status" value="1"/>
</dbReference>
<dbReference type="PANTHER" id="PTHR31635">
    <property type="entry name" value="REVERSE TRANSCRIPTASE DOMAIN-CONTAINING PROTEIN-RELATED"/>
    <property type="match status" value="1"/>
</dbReference>
<protein>
    <recommendedName>
        <fullName evidence="1">Reverse transcriptase domain-containing protein</fullName>
    </recommendedName>
</protein>
<accession>A0A8C5LVG5</accession>
<dbReference type="Pfam" id="PF03372">
    <property type="entry name" value="Exo_endo_phos"/>
    <property type="match status" value="1"/>
</dbReference>
<dbReference type="GeneTree" id="ENSGT00940000163630"/>